<organism evidence="3 4">
    <name type="scientific">Pseudobutyrivibrio xylanivorans</name>
    <dbReference type="NCBI Taxonomy" id="185007"/>
    <lineage>
        <taxon>Bacteria</taxon>
        <taxon>Bacillati</taxon>
        <taxon>Bacillota</taxon>
        <taxon>Clostridia</taxon>
        <taxon>Lachnospirales</taxon>
        <taxon>Lachnospiraceae</taxon>
        <taxon>Pseudobutyrivibrio</taxon>
    </lineage>
</organism>
<dbReference type="EMBL" id="CP043028">
    <property type="protein sequence ID" value="QFJ54811.1"/>
    <property type="molecule type" value="Genomic_DNA"/>
</dbReference>
<protein>
    <submittedName>
        <fullName evidence="3">DUF4097 domain-containing protein</fullName>
    </submittedName>
</protein>
<evidence type="ECO:0000313" key="4">
    <source>
        <dbReference type="Proteomes" id="UP000327030"/>
    </source>
</evidence>
<accession>A0A5P6VV81</accession>
<dbReference type="RefSeq" id="WP_151623272.1">
    <property type="nucleotide sequence ID" value="NZ_CP043028.1"/>
</dbReference>
<dbReference type="Gene3D" id="2.160.20.120">
    <property type="match status" value="1"/>
</dbReference>
<dbReference type="OrthoDB" id="1654962at2"/>
<gene>
    <name evidence="3" type="ORF">FXF36_08075</name>
</gene>
<dbReference type="InterPro" id="IPR025164">
    <property type="entry name" value="Toastrack_DUF4097"/>
</dbReference>
<sequence>MSKKVYLLILWIVTLAAIVVGIWINVGGWFGLNIFKSTKTVTEEFTYGKSGIDTIELSMDAGAVKILEGEEFKVEYTYPEAYAPKVNRNGDKLEITQKVNKINSNHDDDNYHLTVYVPSNVELKLLDADLDLGELRISNINSKKLIADADCGSVRLNDVTAEKISLVANLGEIRLEGCVSDYVKADADMGDVYLEGDFNSVEADCDMGNIDITTKKSTDDVKFDVDCDLGNVTVNGKHWKN</sequence>
<evidence type="ECO:0000256" key="1">
    <source>
        <dbReference type="SAM" id="Phobius"/>
    </source>
</evidence>
<dbReference type="AlphaFoldDB" id="A0A5P6VV81"/>
<evidence type="ECO:0000313" key="3">
    <source>
        <dbReference type="EMBL" id="QFJ54811.1"/>
    </source>
</evidence>
<dbReference type="KEGG" id="pxv:FXF36_08075"/>
<keyword evidence="1" id="KW-0472">Membrane</keyword>
<dbReference type="Proteomes" id="UP000327030">
    <property type="component" value="Chromosome 1"/>
</dbReference>
<reference evidence="4" key="1">
    <citation type="submission" date="2019-08" db="EMBL/GenBank/DDBJ databases">
        <title>Complete Genome Sequence of the Polysaccharide-Degrading Rumen Bacterium Pseudobutyrivibrio xylanivorans MA3014.</title>
        <authorList>
            <person name="Palevich N."/>
            <person name="Maclean P.H."/>
            <person name="Kelly W.J."/>
            <person name="Leahy S.C."/>
            <person name="Rakonjac J."/>
            <person name="Attwood G.T."/>
        </authorList>
    </citation>
    <scope>NUCLEOTIDE SEQUENCE [LARGE SCALE GENOMIC DNA]</scope>
    <source>
        <strain evidence="4">MA3014</strain>
    </source>
</reference>
<keyword evidence="1" id="KW-1133">Transmembrane helix</keyword>
<evidence type="ECO:0000259" key="2">
    <source>
        <dbReference type="Pfam" id="PF13349"/>
    </source>
</evidence>
<dbReference type="Pfam" id="PF13349">
    <property type="entry name" value="DUF4097"/>
    <property type="match status" value="1"/>
</dbReference>
<name>A0A5P6VV81_PSEXY</name>
<keyword evidence="1" id="KW-0812">Transmembrane</keyword>
<proteinExistence type="predicted"/>
<feature type="domain" description="DUF4097" evidence="2">
    <location>
        <begin position="52"/>
        <end position="230"/>
    </location>
</feature>
<feature type="transmembrane region" description="Helical" evidence="1">
    <location>
        <begin position="7"/>
        <end position="32"/>
    </location>
</feature>